<dbReference type="Proteomes" id="UP000565579">
    <property type="component" value="Unassembled WGS sequence"/>
</dbReference>
<dbReference type="AlphaFoldDB" id="A0A7X0NWY3"/>
<keyword evidence="3" id="KW-1185">Reference proteome</keyword>
<comment type="caution">
    <text evidence="2">The sequence shown here is derived from an EMBL/GenBank/DDBJ whole genome shotgun (WGS) entry which is preliminary data.</text>
</comment>
<protein>
    <submittedName>
        <fullName evidence="2">Uncharacterized protein</fullName>
    </submittedName>
</protein>
<organism evidence="2 3">
    <name type="scientific">Nonomuraea rubra</name>
    <dbReference type="NCBI Taxonomy" id="46180"/>
    <lineage>
        <taxon>Bacteria</taxon>
        <taxon>Bacillati</taxon>
        <taxon>Actinomycetota</taxon>
        <taxon>Actinomycetes</taxon>
        <taxon>Streptosporangiales</taxon>
        <taxon>Streptosporangiaceae</taxon>
        <taxon>Nonomuraea</taxon>
    </lineage>
</organism>
<evidence type="ECO:0000313" key="3">
    <source>
        <dbReference type="Proteomes" id="UP000565579"/>
    </source>
</evidence>
<dbReference type="EMBL" id="JACHMI010000001">
    <property type="protein sequence ID" value="MBB6550911.1"/>
    <property type="molecule type" value="Genomic_DNA"/>
</dbReference>
<proteinExistence type="predicted"/>
<accession>A0A7X0NWY3</accession>
<sequence length="31" mass="3360">MRTTEQRALRQVTSLPSGGPLDPGLRVTPPK</sequence>
<name>A0A7X0NWY3_9ACTN</name>
<evidence type="ECO:0000256" key="1">
    <source>
        <dbReference type="SAM" id="MobiDB-lite"/>
    </source>
</evidence>
<evidence type="ECO:0000313" key="2">
    <source>
        <dbReference type="EMBL" id="MBB6550911.1"/>
    </source>
</evidence>
<feature type="region of interest" description="Disordered" evidence="1">
    <location>
        <begin position="1"/>
        <end position="31"/>
    </location>
</feature>
<reference evidence="2 3" key="1">
    <citation type="submission" date="2020-08" db="EMBL/GenBank/DDBJ databases">
        <title>Sequencing the genomes of 1000 actinobacteria strains.</title>
        <authorList>
            <person name="Klenk H.-P."/>
        </authorList>
    </citation>
    <scope>NUCLEOTIDE SEQUENCE [LARGE SCALE GENOMIC DNA]</scope>
    <source>
        <strain evidence="2 3">DSM 43768</strain>
    </source>
</reference>
<gene>
    <name evidence="2" type="ORF">HD593_005706</name>
</gene>